<evidence type="ECO:0000256" key="1">
    <source>
        <dbReference type="SAM" id="MobiDB-lite"/>
    </source>
</evidence>
<gene>
    <name evidence="2" type="ORF">E2C01_007210</name>
</gene>
<feature type="region of interest" description="Disordered" evidence="1">
    <location>
        <begin position="31"/>
        <end position="103"/>
    </location>
</feature>
<proteinExistence type="predicted"/>
<sequence length="114" mass="12185">MRSGGTLWHCPVCSGKPWHPLCTTRRTVAPCQSTSPTLGQEDGHLFDATSTTTTTTGVSQLASPSLRRPPPPATSPAFLHSVRLQPSRPRLRQPPHPTIPASHLSLAPLVLPDA</sequence>
<reference evidence="2 3" key="1">
    <citation type="submission" date="2019-05" db="EMBL/GenBank/DDBJ databases">
        <title>Another draft genome of Portunus trituberculatus and its Hox gene families provides insights of decapod evolution.</title>
        <authorList>
            <person name="Jeong J.-H."/>
            <person name="Song I."/>
            <person name="Kim S."/>
            <person name="Choi T."/>
            <person name="Kim D."/>
            <person name="Ryu S."/>
            <person name="Kim W."/>
        </authorList>
    </citation>
    <scope>NUCLEOTIDE SEQUENCE [LARGE SCALE GENOMIC DNA]</scope>
    <source>
        <tissue evidence="2">Muscle</tissue>
    </source>
</reference>
<dbReference type="EMBL" id="VSRR010000352">
    <property type="protein sequence ID" value="MPC14443.1"/>
    <property type="molecule type" value="Genomic_DNA"/>
</dbReference>
<comment type="caution">
    <text evidence="2">The sequence shown here is derived from an EMBL/GenBank/DDBJ whole genome shotgun (WGS) entry which is preliminary data.</text>
</comment>
<protein>
    <submittedName>
        <fullName evidence="2">Uncharacterized protein</fullName>
    </submittedName>
</protein>
<name>A0A5B7D3S6_PORTR</name>
<evidence type="ECO:0000313" key="3">
    <source>
        <dbReference type="Proteomes" id="UP000324222"/>
    </source>
</evidence>
<accession>A0A5B7D3S6</accession>
<dbReference type="Proteomes" id="UP000324222">
    <property type="component" value="Unassembled WGS sequence"/>
</dbReference>
<keyword evidence="3" id="KW-1185">Reference proteome</keyword>
<evidence type="ECO:0000313" key="2">
    <source>
        <dbReference type="EMBL" id="MPC14443.1"/>
    </source>
</evidence>
<dbReference type="AlphaFoldDB" id="A0A5B7D3S6"/>
<organism evidence="2 3">
    <name type="scientific">Portunus trituberculatus</name>
    <name type="common">Swimming crab</name>
    <name type="synonym">Neptunus trituberculatus</name>
    <dbReference type="NCBI Taxonomy" id="210409"/>
    <lineage>
        <taxon>Eukaryota</taxon>
        <taxon>Metazoa</taxon>
        <taxon>Ecdysozoa</taxon>
        <taxon>Arthropoda</taxon>
        <taxon>Crustacea</taxon>
        <taxon>Multicrustacea</taxon>
        <taxon>Malacostraca</taxon>
        <taxon>Eumalacostraca</taxon>
        <taxon>Eucarida</taxon>
        <taxon>Decapoda</taxon>
        <taxon>Pleocyemata</taxon>
        <taxon>Brachyura</taxon>
        <taxon>Eubrachyura</taxon>
        <taxon>Portunoidea</taxon>
        <taxon>Portunidae</taxon>
        <taxon>Portuninae</taxon>
        <taxon>Portunus</taxon>
    </lineage>
</organism>
<feature type="compositionally biased region" description="Low complexity" evidence="1">
    <location>
        <begin position="49"/>
        <end position="66"/>
    </location>
</feature>